<protein>
    <submittedName>
        <fullName evidence="8">OmpA family protein</fullName>
    </submittedName>
</protein>
<name>A0ABU5ZA25_9FLAO</name>
<dbReference type="PANTHER" id="PTHR30329">
    <property type="entry name" value="STATOR ELEMENT OF FLAGELLAR MOTOR COMPLEX"/>
    <property type="match status" value="1"/>
</dbReference>
<dbReference type="RefSeq" id="WP_323983941.1">
    <property type="nucleotide sequence ID" value="NZ_JAYKBW010000012.1"/>
</dbReference>
<organism evidence="8 9">
    <name type="scientific">Capnocytophaga gingivalis</name>
    <dbReference type="NCBI Taxonomy" id="1017"/>
    <lineage>
        <taxon>Bacteria</taxon>
        <taxon>Pseudomonadati</taxon>
        <taxon>Bacteroidota</taxon>
        <taxon>Flavobacteriia</taxon>
        <taxon>Flavobacteriales</taxon>
        <taxon>Flavobacteriaceae</taxon>
        <taxon>Capnocytophaga</taxon>
    </lineage>
</organism>
<dbReference type="InterPro" id="IPR006664">
    <property type="entry name" value="OMP_bac"/>
</dbReference>
<evidence type="ECO:0000256" key="2">
    <source>
        <dbReference type="ARBA" id="ARBA00023136"/>
    </source>
</evidence>
<dbReference type="PRINTS" id="PR01021">
    <property type="entry name" value="OMPADOMAIN"/>
</dbReference>
<feature type="coiled-coil region" evidence="5">
    <location>
        <begin position="214"/>
        <end position="248"/>
    </location>
</feature>
<dbReference type="CDD" id="cd07185">
    <property type="entry name" value="OmpA_C-like"/>
    <property type="match status" value="1"/>
</dbReference>
<dbReference type="Proteomes" id="UP001311730">
    <property type="component" value="Unassembled WGS sequence"/>
</dbReference>
<keyword evidence="9" id="KW-1185">Reference proteome</keyword>
<dbReference type="InterPro" id="IPR006665">
    <property type="entry name" value="OmpA-like"/>
</dbReference>
<dbReference type="InterPro" id="IPR036737">
    <property type="entry name" value="OmpA-like_sf"/>
</dbReference>
<keyword evidence="2 4" id="KW-0472">Membrane</keyword>
<gene>
    <name evidence="8" type="ORF">VJJ08_10975</name>
</gene>
<dbReference type="Pfam" id="PF00691">
    <property type="entry name" value="OmpA"/>
    <property type="match status" value="1"/>
</dbReference>
<accession>A0ABU5ZA25</accession>
<dbReference type="SUPFAM" id="SSF103088">
    <property type="entry name" value="OmpA-like"/>
    <property type="match status" value="1"/>
</dbReference>
<comment type="subcellular location">
    <subcellularLocation>
        <location evidence="1">Cell outer membrane</location>
    </subcellularLocation>
</comment>
<dbReference type="PANTHER" id="PTHR30329:SF21">
    <property type="entry name" value="LIPOPROTEIN YIAD-RELATED"/>
    <property type="match status" value="1"/>
</dbReference>
<dbReference type="InterPro" id="IPR050330">
    <property type="entry name" value="Bact_OuterMem_StrucFunc"/>
</dbReference>
<evidence type="ECO:0000259" key="7">
    <source>
        <dbReference type="PROSITE" id="PS51123"/>
    </source>
</evidence>
<evidence type="ECO:0000256" key="5">
    <source>
        <dbReference type="SAM" id="Coils"/>
    </source>
</evidence>
<dbReference type="EMBL" id="JAYKBW010000012">
    <property type="protein sequence ID" value="MEB3075811.1"/>
    <property type="molecule type" value="Genomic_DNA"/>
</dbReference>
<reference evidence="8 9" key="1">
    <citation type="submission" date="2023-12" db="EMBL/GenBank/DDBJ databases">
        <title>Genomic sequences of Capnocytophaga and Parvimonas strains.</title>
        <authorList>
            <person name="Watt R.M."/>
            <person name="Wang M."/>
            <person name="Yang T."/>
            <person name="Tong W.M."/>
        </authorList>
    </citation>
    <scope>NUCLEOTIDE SEQUENCE [LARGE SCALE GENOMIC DNA]</scope>
    <source>
        <strain evidence="8 9">CCUG 13096</strain>
    </source>
</reference>
<feature type="signal peptide" evidence="6">
    <location>
        <begin position="1"/>
        <end position="18"/>
    </location>
</feature>
<feature type="chain" id="PRO_5045057697" evidence="6">
    <location>
        <begin position="19"/>
        <end position="396"/>
    </location>
</feature>
<dbReference type="Gene3D" id="3.30.1330.60">
    <property type="entry name" value="OmpA-like domain"/>
    <property type="match status" value="1"/>
</dbReference>
<evidence type="ECO:0000256" key="4">
    <source>
        <dbReference type="PROSITE-ProRule" id="PRU00473"/>
    </source>
</evidence>
<proteinExistence type="predicted"/>
<comment type="caution">
    <text evidence="8">The sequence shown here is derived from an EMBL/GenBank/DDBJ whole genome shotgun (WGS) entry which is preliminary data.</text>
</comment>
<evidence type="ECO:0000313" key="8">
    <source>
        <dbReference type="EMBL" id="MEB3075811.1"/>
    </source>
</evidence>
<evidence type="ECO:0000256" key="6">
    <source>
        <dbReference type="SAM" id="SignalP"/>
    </source>
</evidence>
<sequence length="396" mass="43576">MRKQILALTALVALGANAQEYNKWSVDVNFGANKPTVGFTSGYSTRTPSFWTLNGGVRYMFNNKFGLRLGGGYDSFVEGKNSSKFNSNIWNVNLQGVANLGRVLSFEDWTRDLGLLAHAGVGIGQLKGDYIPKADNIGFVTAGLTPQVRLSNRVTLLVDGSAYLYARQNRTFDGKSKTTKRGFQGINFTGTIGLQVALGKNLVHADWYSQAVADNELSERLAKAENNVAELAKRLDNKEDKMVDTNGNRVPDEVENYINEKYGSLANQNQGTSTSTNYSGESARELIEKGYINVYFDFNSSAPQKSSLWAVDFVANYLKQNSGASVKVIGYADEKGSENYNQKLSNKRAEVIKKLLVDRGINGSQLSFEGRGEDKTVNANSANARQLARRVTFEIK</sequence>
<keyword evidence="6" id="KW-0732">Signal</keyword>
<evidence type="ECO:0000256" key="3">
    <source>
        <dbReference type="ARBA" id="ARBA00023237"/>
    </source>
</evidence>
<feature type="domain" description="OmpA-like" evidence="7">
    <location>
        <begin position="283"/>
        <end position="396"/>
    </location>
</feature>
<keyword evidence="5" id="KW-0175">Coiled coil</keyword>
<evidence type="ECO:0000313" key="9">
    <source>
        <dbReference type="Proteomes" id="UP001311730"/>
    </source>
</evidence>
<evidence type="ECO:0000256" key="1">
    <source>
        <dbReference type="ARBA" id="ARBA00004442"/>
    </source>
</evidence>
<keyword evidence="3" id="KW-0998">Cell outer membrane</keyword>
<dbReference type="PROSITE" id="PS51123">
    <property type="entry name" value="OMPA_2"/>
    <property type="match status" value="1"/>
</dbReference>